<evidence type="ECO:0000313" key="16">
    <source>
        <dbReference type="Proteomes" id="UP000515159"/>
    </source>
</evidence>
<protein>
    <recommendedName>
        <fullName evidence="11">Protocadherin gamma-C3</fullName>
    </recommendedName>
</protein>
<feature type="domain" description="Cadherin" evidence="15">
    <location>
        <begin position="337"/>
        <end position="441"/>
    </location>
</feature>
<dbReference type="InterPro" id="IPR013164">
    <property type="entry name" value="Cadherin_N"/>
</dbReference>
<keyword evidence="6 12" id="KW-0106">Calcium</keyword>
<dbReference type="InterPro" id="IPR050174">
    <property type="entry name" value="Protocadherin/Cadherin-CA"/>
</dbReference>
<feature type="signal peptide" evidence="14">
    <location>
        <begin position="1"/>
        <end position="16"/>
    </location>
</feature>
<dbReference type="GO" id="GO:0005886">
    <property type="term" value="C:plasma membrane"/>
    <property type="evidence" value="ECO:0007669"/>
    <property type="project" value="UniProtKB-SubCell"/>
</dbReference>
<keyword evidence="16" id="KW-1185">Reference proteome</keyword>
<evidence type="ECO:0000256" key="9">
    <source>
        <dbReference type="ARBA" id="ARBA00023136"/>
    </source>
</evidence>
<dbReference type="InParanoid" id="A0A6P8Q8Q8"/>
<feature type="domain" description="Cadherin" evidence="15">
    <location>
        <begin position="442"/>
        <end position="551"/>
    </location>
</feature>
<dbReference type="CDD" id="cd11304">
    <property type="entry name" value="Cadherin_repeat"/>
    <property type="match status" value="6"/>
</dbReference>
<dbReference type="InterPro" id="IPR002126">
    <property type="entry name" value="Cadherin-like_dom"/>
</dbReference>
<keyword evidence="7" id="KW-0130">Cell adhesion</keyword>
<dbReference type="InterPro" id="IPR032455">
    <property type="entry name" value="Cadherin_C"/>
</dbReference>
<feature type="transmembrane region" description="Helical" evidence="13">
    <location>
        <begin position="817"/>
        <end position="835"/>
    </location>
</feature>
<dbReference type="FunFam" id="2.60.40.60:FF:000002">
    <property type="entry name" value="Protocadherin alpha 2"/>
    <property type="match status" value="1"/>
</dbReference>
<dbReference type="FunFam" id="2.60.40.60:FF:000001">
    <property type="entry name" value="Protocadherin alpha 2"/>
    <property type="match status" value="1"/>
</dbReference>
<evidence type="ECO:0000259" key="15">
    <source>
        <dbReference type="PROSITE" id="PS50268"/>
    </source>
</evidence>
<dbReference type="PANTHER" id="PTHR24028:SF236">
    <property type="entry name" value="PROTOCADHERIN GAMMA-C3"/>
    <property type="match status" value="1"/>
</dbReference>
<dbReference type="KEGG" id="gsh:117351814"/>
<dbReference type="FunFam" id="2.60.40.60:FF:000006">
    <property type="entry name" value="Protocadherin alpha 2"/>
    <property type="match status" value="1"/>
</dbReference>
<dbReference type="FunFam" id="2.60.40.60:FF:000018">
    <property type="entry name" value="Protocadherin gamma c3"/>
    <property type="match status" value="1"/>
</dbReference>
<evidence type="ECO:0000256" key="8">
    <source>
        <dbReference type="ARBA" id="ARBA00022989"/>
    </source>
</evidence>
<keyword evidence="5" id="KW-0677">Repeat</keyword>
<keyword evidence="9 13" id="KW-0472">Membrane</keyword>
<dbReference type="PANTHER" id="PTHR24028">
    <property type="entry name" value="CADHERIN-87A"/>
    <property type="match status" value="1"/>
</dbReference>
<dbReference type="SUPFAM" id="SSF49313">
    <property type="entry name" value="Cadherin-like"/>
    <property type="match status" value="6"/>
</dbReference>
<keyword evidence="8 13" id="KW-1133">Transmembrane helix</keyword>
<proteinExistence type="predicted"/>
<dbReference type="GO" id="GO:0007156">
    <property type="term" value="P:homophilic cell adhesion via plasma membrane adhesion molecules"/>
    <property type="evidence" value="ECO:0007669"/>
    <property type="project" value="InterPro"/>
</dbReference>
<comment type="subcellular location">
    <subcellularLocation>
        <location evidence="1">Cell membrane</location>
        <topology evidence="1">Single-pass type I membrane protein</topology>
    </subcellularLocation>
</comment>
<evidence type="ECO:0000256" key="11">
    <source>
        <dbReference type="ARBA" id="ARBA00074462"/>
    </source>
</evidence>
<feature type="transmembrane region" description="Helical" evidence="13">
    <location>
        <begin position="678"/>
        <end position="701"/>
    </location>
</feature>
<dbReference type="Pfam" id="PF16492">
    <property type="entry name" value="Cadherin_C_2"/>
    <property type="match status" value="1"/>
</dbReference>
<dbReference type="InterPro" id="IPR020894">
    <property type="entry name" value="Cadherin_CS"/>
</dbReference>
<feature type="domain" description="Cadherin" evidence="15">
    <location>
        <begin position="576"/>
        <end position="663"/>
    </location>
</feature>
<dbReference type="Pfam" id="PF08266">
    <property type="entry name" value="Cadherin_2"/>
    <property type="match status" value="1"/>
</dbReference>
<evidence type="ECO:0000313" key="17">
    <source>
        <dbReference type="RefSeq" id="XP_033783548.1"/>
    </source>
</evidence>
<evidence type="ECO:0000256" key="3">
    <source>
        <dbReference type="ARBA" id="ARBA00022692"/>
    </source>
</evidence>
<feature type="domain" description="Cadherin" evidence="15">
    <location>
        <begin position="50"/>
        <end position="120"/>
    </location>
</feature>
<accession>A0A6P8Q8Q8</accession>
<dbReference type="PROSITE" id="PS00232">
    <property type="entry name" value="CADHERIN_1"/>
    <property type="match status" value="3"/>
</dbReference>
<feature type="domain" description="Cadherin" evidence="15">
    <location>
        <begin position="230"/>
        <end position="336"/>
    </location>
</feature>
<evidence type="ECO:0000256" key="1">
    <source>
        <dbReference type="ARBA" id="ARBA00004251"/>
    </source>
</evidence>
<reference evidence="17" key="1">
    <citation type="submission" date="2025-08" db="UniProtKB">
        <authorList>
            <consortium name="RefSeq"/>
        </authorList>
    </citation>
    <scope>IDENTIFICATION</scope>
</reference>
<dbReference type="FunFam" id="2.60.40.60:FF:000185">
    <property type="entry name" value="Protocadherin 2 alpha c"/>
    <property type="match status" value="1"/>
</dbReference>
<sequence length="845" mass="93381">MDVIFLFCFLLYTVNGQIEYAVPEETAHGRFVGNIAKDLGIETVKLTLRKFRIISSSSKQYFNLDVHTGILSVKELIDREEICGSKSSCFLSYELVLENPLELHRLRVKILDINDNAPRFPLKEYNLSMAEFLPAGSRFTLPDARDPDEGTNSVQTYIISSNDHFQLQTQTLGDGSKYPELVLDKALDREVQSTHRLVITAVDGGRPQRSGNARIVITVLDTNDNAPVFENSVYTATVAENAPQGTLVAQVHATDLDEGQNGEIRYSFRSSTAQELQDLFIIDAEKGDIKVNGVLDAEQSGVQLHVEARDKGAFGRFSAAKVLVQILAVNNNAPVIAITSLSGPVPENAPPGTVIALLSVVDKDLGGNGRVTCQIPADVPFQLKSSFDNYYTLVTDGSLNRETVSGYNITVIATDFGSPPISVSKIIRVEVSDVNDNSPRFSKSSLDVFVAENNLPGSLLCTVSAFDADLGTNGRVSYALKERDVKGMSVFNYVALNPEKAEIFATRSFDYEEIQELQFQIEAKDSGTPTLSSFLTVNVFIVDQNDNAPVILYPATKEKSISVEIVPRHVHADYLVAKVVAHDADKGQNAWLSFQILQSSDSRLFRISSTTGELRTTRSIQTADAVKQKLVILVKDSGEPTKSSTVSIGILLTDSLPQVLPNFDDVLNPQEHLTNLNLYLIISLASISFVFLGFLIFLVFIKFCQSRSNSYSTYCPLGCCDFLDDYDEYRSDVQIPPNPQLATSDLMEVDGVGTFSRTYRYKASLELGPSNNLHVHGENNGPSSENLKNLHFSKFSIQSQETKEEQFNVILVVSKSLTYTLLLLTQLVYMLFHYLGNKLQVHKQT</sequence>
<dbReference type="AlphaFoldDB" id="A0A6P8Q8Q8"/>
<name>A0A6P8Q8Q8_GEOSA</name>
<dbReference type="Gene3D" id="2.60.40.60">
    <property type="entry name" value="Cadherins"/>
    <property type="match status" value="6"/>
</dbReference>
<dbReference type="SMART" id="SM00112">
    <property type="entry name" value="CA"/>
    <property type="match status" value="6"/>
</dbReference>
<keyword evidence="2" id="KW-1003">Cell membrane</keyword>
<evidence type="ECO:0000256" key="14">
    <source>
        <dbReference type="SAM" id="SignalP"/>
    </source>
</evidence>
<dbReference type="GO" id="GO:0005509">
    <property type="term" value="F:calcium ion binding"/>
    <property type="evidence" value="ECO:0007669"/>
    <property type="project" value="UniProtKB-UniRule"/>
</dbReference>
<gene>
    <name evidence="17" type="primary">LOC117351814</name>
</gene>
<dbReference type="PRINTS" id="PR00205">
    <property type="entry name" value="CADHERIN"/>
</dbReference>
<evidence type="ECO:0000256" key="10">
    <source>
        <dbReference type="ARBA" id="ARBA00023180"/>
    </source>
</evidence>
<evidence type="ECO:0000256" key="6">
    <source>
        <dbReference type="ARBA" id="ARBA00022837"/>
    </source>
</evidence>
<evidence type="ECO:0000256" key="7">
    <source>
        <dbReference type="ARBA" id="ARBA00022889"/>
    </source>
</evidence>
<evidence type="ECO:0000256" key="5">
    <source>
        <dbReference type="ARBA" id="ARBA00022737"/>
    </source>
</evidence>
<feature type="chain" id="PRO_5028012174" description="Protocadherin gamma-C3" evidence="14">
    <location>
        <begin position="17"/>
        <end position="845"/>
    </location>
</feature>
<dbReference type="GeneID" id="117351814"/>
<dbReference type="PROSITE" id="PS50268">
    <property type="entry name" value="CADHERIN_2"/>
    <property type="match status" value="6"/>
</dbReference>
<keyword evidence="4 14" id="KW-0732">Signal</keyword>
<keyword evidence="10" id="KW-0325">Glycoprotein</keyword>
<evidence type="ECO:0000256" key="13">
    <source>
        <dbReference type="SAM" id="Phobius"/>
    </source>
</evidence>
<organism evidence="16 17">
    <name type="scientific">Geotrypetes seraphini</name>
    <name type="common">Gaboon caecilian</name>
    <name type="synonym">Caecilia seraphini</name>
    <dbReference type="NCBI Taxonomy" id="260995"/>
    <lineage>
        <taxon>Eukaryota</taxon>
        <taxon>Metazoa</taxon>
        <taxon>Chordata</taxon>
        <taxon>Craniata</taxon>
        <taxon>Vertebrata</taxon>
        <taxon>Euteleostomi</taxon>
        <taxon>Amphibia</taxon>
        <taxon>Gymnophiona</taxon>
        <taxon>Geotrypetes</taxon>
    </lineage>
</organism>
<dbReference type="Proteomes" id="UP000515159">
    <property type="component" value="Chromosome 18"/>
</dbReference>
<dbReference type="InterPro" id="IPR015919">
    <property type="entry name" value="Cadherin-like_sf"/>
</dbReference>
<evidence type="ECO:0000256" key="4">
    <source>
        <dbReference type="ARBA" id="ARBA00022729"/>
    </source>
</evidence>
<keyword evidence="3 13" id="KW-0812">Transmembrane</keyword>
<evidence type="ECO:0000256" key="12">
    <source>
        <dbReference type="PROSITE-ProRule" id="PRU00043"/>
    </source>
</evidence>
<dbReference type="Pfam" id="PF00028">
    <property type="entry name" value="Cadherin"/>
    <property type="match status" value="5"/>
</dbReference>
<dbReference type="FunFam" id="2.60.40.60:FF:000004">
    <property type="entry name" value="Protocadherin 1 gamma 2"/>
    <property type="match status" value="1"/>
</dbReference>
<feature type="domain" description="Cadherin" evidence="15">
    <location>
        <begin position="121"/>
        <end position="229"/>
    </location>
</feature>
<evidence type="ECO:0000256" key="2">
    <source>
        <dbReference type="ARBA" id="ARBA00022475"/>
    </source>
</evidence>
<dbReference type="RefSeq" id="XP_033783548.1">
    <property type="nucleotide sequence ID" value="XM_033927657.1"/>
</dbReference>